<keyword evidence="1" id="KW-0732">Signal</keyword>
<keyword evidence="3" id="KW-1185">Reference proteome</keyword>
<evidence type="ECO:0000313" key="2">
    <source>
        <dbReference type="EMBL" id="KAJ7725420.1"/>
    </source>
</evidence>
<proteinExistence type="predicted"/>
<dbReference type="Proteomes" id="UP001215280">
    <property type="component" value="Unassembled WGS sequence"/>
</dbReference>
<name>A0AAD7HQW3_9AGAR</name>
<dbReference type="EMBL" id="JARJLG010000228">
    <property type="protein sequence ID" value="KAJ7725420.1"/>
    <property type="molecule type" value="Genomic_DNA"/>
</dbReference>
<accession>A0AAD7HQW3</accession>
<dbReference type="AlphaFoldDB" id="A0AAD7HQW3"/>
<evidence type="ECO:0000313" key="3">
    <source>
        <dbReference type="Proteomes" id="UP001215280"/>
    </source>
</evidence>
<organism evidence="2 3">
    <name type="scientific">Mycena maculata</name>
    <dbReference type="NCBI Taxonomy" id="230809"/>
    <lineage>
        <taxon>Eukaryota</taxon>
        <taxon>Fungi</taxon>
        <taxon>Dikarya</taxon>
        <taxon>Basidiomycota</taxon>
        <taxon>Agaricomycotina</taxon>
        <taxon>Agaricomycetes</taxon>
        <taxon>Agaricomycetidae</taxon>
        <taxon>Agaricales</taxon>
        <taxon>Marasmiineae</taxon>
        <taxon>Mycenaceae</taxon>
        <taxon>Mycena</taxon>
    </lineage>
</organism>
<feature type="signal peptide" evidence="1">
    <location>
        <begin position="1"/>
        <end position="23"/>
    </location>
</feature>
<gene>
    <name evidence="2" type="ORF">DFH07DRAFT_252651</name>
</gene>
<comment type="caution">
    <text evidence="2">The sequence shown here is derived from an EMBL/GenBank/DDBJ whole genome shotgun (WGS) entry which is preliminary data.</text>
</comment>
<evidence type="ECO:0000256" key="1">
    <source>
        <dbReference type="SAM" id="SignalP"/>
    </source>
</evidence>
<feature type="chain" id="PRO_5041901801" evidence="1">
    <location>
        <begin position="24"/>
        <end position="90"/>
    </location>
</feature>
<sequence>MLLHPALVALSAISHAVVTRAVAAPGTEWLTAPPSFQPTQAPSPDPALSFTLSCWCETIPYLTTMFCLPCSTVYFTGTNTATTTAVTAQV</sequence>
<protein>
    <submittedName>
        <fullName evidence="2">Uncharacterized protein</fullName>
    </submittedName>
</protein>
<reference evidence="2" key="1">
    <citation type="submission" date="2023-03" db="EMBL/GenBank/DDBJ databases">
        <title>Massive genome expansion in bonnet fungi (Mycena s.s.) driven by repeated elements and novel gene families across ecological guilds.</title>
        <authorList>
            <consortium name="Lawrence Berkeley National Laboratory"/>
            <person name="Harder C.B."/>
            <person name="Miyauchi S."/>
            <person name="Viragh M."/>
            <person name="Kuo A."/>
            <person name="Thoen E."/>
            <person name="Andreopoulos B."/>
            <person name="Lu D."/>
            <person name="Skrede I."/>
            <person name="Drula E."/>
            <person name="Henrissat B."/>
            <person name="Morin E."/>
            <person name="Kohler A."/>
            <person name="Barry K."/>
            <person name="LaButti K."/>
            <person name="Morin E."/>
            <person name="Salamov A."/>
            <person name="Lipzen A."/>
            <person name="Mereny Z."/>
            <person name="Hegedus B."/>
            <person name="Baldrian P."/>
            <person name="Stursova M."/>
            <person name="Weitz H."/>
            <person name="Taylor A."/>
            <person name="Grigoriev I.V."/>
            <person name="Nagy L.G."/>
            <person name="Martin F."/>
            <person name="Kauserud H."/>
        </authorList>
    </citation>
    <scope>NUCLEOTIDE SEQUENCE</scope>
    <source>
        <strain evidence="2">CBHHK188m</strain>
    </source>
</reference>